<reference evidence="2" key="1">
    <citation type="journal article" date="2011" name="PLoS Biol.">
        <title>Gene gain and loss during evolution of obligate parasitism in the white rust pathogen of Arabidopsis thaliana.</title>
        <authorList>
            <person name="Kemen E."/>
            <person name="Gardiner A."/>
            <person name="Schultz-Larsen T."/>
            <person name="Kemen A.C."/>
            <person name="Balmuth A.L."/>
            <person name="Robert-Seilaniantz A."/>
            <person name="Bailey K."/>
            <person name="Holub E."/>
            <person name="Studholme D.J."/>
            <person name="Maclean D."/>
            <person name="Jones J.D."/>
        </authorList>
    </citation>
    <scope>NUCLEOTIDE SEQUENCE</scope>
</reference>
<evidence type="ECO:0000313" key="2">
    <source>
        <dbReference type="EMBL" id="CCA21802.1"/>
    </source>
</evidence>
<proteinExistence type="predicted"/>
<dbReference type="Gene3D" id="3.30.420.10">
    <property type="entry name" value="Ribonuclease H-like superfamily/Ribonuclease H"/>
    <property type="match status" value="1"/>
</dbReference>
<dbReference type="InterPro" id="IPR012337">
    <property type="entry name" value="RNaseH-like_sf"/>
</dbReference>
<dbReference type="InterPro" id="IPR050951">
    <property type="entry name" value="Retrovirus_Pol_polyprotein"/>
</dbReference>
<gene>
    <name evidence="2" type="primary">AlNc14C134G7048</name>
    <name evidence="2" type="ORF">ALNC14_079450</name>
</gene>
<dbReference type="InterPro" id="IPR001584">
    <property type="entry name" value="Integrase_cat-core"/>
</dbReference>
<sequence>MEPRPFGESLQHATRPNELIHFDYLAMPASEDNYRYILILKDDMSGYVELILCSTASADNVQRALLEWFKRPGIVKTWVSDRGSHFKHQFIEKMKLFMGSQHHFPTAYRLWATGTVDVVTE</sequence>
<feature type="domain" description="Integrase catalytic" evidence="1">
    <location>
        <begin position="12"/>
        <end position="121"/>
    </location>
</feature>
<organism evidence="2">
    <name type="scientific">Albugo laibachii Nc14</name>
    <dbReference type="NCBI Taxonomy" id="890382"/>
    <lineage>
        <taxon>Eukaryota</taxon>
        <taxon>Sar</taxon>
        <taxon>Stramenopiles</taxon>
        <taxon>Oomycota</taxon>
        <taxon>Peronosporomycetes</taxon>
        <taxon>Albuginales</taxon>
        <taxon>Albuginaceae</taxon>
        <taxon>Albugo</taxon>
    </lineage>
</organism>
<dbReference type="SUPFAM" id="SSF53098">
    <property type="entry name" value="Ribonuclease H-like"/>
    <property type="match status" value="1"/>
</dbReference>
<dbReference type="HOGENOM" id="CLU_2042387_0_0_1"/>
<reference evidence="2" key="2">
    <citation type="submission" date="2011-02" db="EMBL/GenBank/DDBJ databases">
        <authorList>
            <person name="MacLean D."/>
        </authorList>
    </citation>
    <scope>NUCLEOTIDE SEQUENCE</scope>
</reference>
<dbReference type="GO" id="GO:0015074">
    <property type="term" value="P:DNA integration"/>
    <property type="evidence" value="ECO:0007669"/>
    <property type="project" value="InterPro"/>
</dbReference>
<accession>F0WKJ6</accession>
<name>F0WKJ6_9STRA</name>
<dbReference type="GO" id="GO:0003676">
    <property type="term" value="F:nucleic acid binding"/>
    <property type="evidence" value="ECO:0007669"/>
    <property type="project" value="InterPro"/>
</dbReference>
<dbReference type="EMBL" id="FR824179">
    <property type="protein sequence ID" value="CCA21802.1"/>
    <property type="molecule type" value="Genomic_DNA"/>
</dbReference>
<dbReference type="InterPro" id="IPR036397">
    <property type="entry name" value="RNaseH_sf"/>
</dbReference>
<protein>
    <submittedName>
        <fullName evidence="2">AlNc14C134G7048 protein</fullName>
    </submittedName>
</protein>
<dbReference type="PANTHER" id="PTHR37984:SF15">
    <property type="entry name" value="INTEGRASE CATALYTIC DOMAIN-CONTAINING PROTEIN"/>
    <property type="match status" value="1"/>
</dbReference>
<dbReference type="PROSITE" id="PS50994">
    <property type="entry name" value="INTEGRASE"/>
    <property type="match status" value="1"/>
</dbReference>
<dbReference type="PANTHER" id="PTHR37984">
    <property type="entry name" value="PROTEIN CBG26694"/>
    <property type="match status" value="1"/>
</dbReference>
<evidence type="ECO:0000259" key="1">
    <source>
        <dbReference type="PROSITE" id="PS50994"/>
    </source>
</evidence>
<dbReference type="AlphaFoldDB" id="F0WKJ6"/>
<dbReference type="Pfam" id="PF00665">
    <property type="entry name" value="rve"/>
    <property type="match status" value="1"/>
</dbReference>